<dbReference type="Gene3D" id="2.130.10.10">
    <property type="entry name" value="YVTN repeat-like/Quinoprotein amine dehydrogenase"/>
    <property type="match status" value="2"/>
</dbReference>
<name>A0AAW0NS71_9GOBI</name>
<dbReference type="SMART" id="SM00320">
    <property type="entry name" value="WD40"/>
    <property type="match status" value="4"/>
</dbReference>
<dbReference type="SUPFAM" id="SSF50978">
    <property type="entry name" value="WD40 repeat-like"/>
    <property type="match status" value="1"/>
</dbReference>
<keyword evidence="2 4" id="KW-0853">WD repeat</keyword>
<evidence type="ECO:0000313" key="7">
    <source>
        <dbReference type="Proteomes" id="UP001460270"/>
    </source>
</evidence>
<keyword evidence="3" id="KW-0677">Repeat</keyword>
<gene>
    <name evidence="6" type="ORF">WMY93_016546</name>
</gene>
<keyword evidence="7" id="KW-1185">Reference proteome</keyword>
<organism evidence="6 7">
    <name type="scientific">Mugilogobius chulae</name>
    <name type="common">yellowstripe goby</name>
    <dbReference type="NCBI Taxonomy" id="88201"/>
    <lineage>
        <taxon>Eukaryota</taxon>
        <taxon>Metazoa</taxon>
        <taxon>Chordata</taxon>
        <taxon>Craniata</taxon>
        <taxon>Vertebrata</taxon>
        <taxon>Euteleostomi</taxon>
        <taxon>Actinopterygii</taxon>
        <taxon>Neopterygii</taxon>
        <taxon>Teleostei</taxon>
        <taxon>Neoteleostei</taxon>
        <taxon>Acanthomorphata</taxon>
        <taxon>Gobiaria</taxon>
        <taxon>Gobiiformes</taxon>
        <taxon>Gobioidei</taxon>
        <taxon>Gobiidae</taxon>
        <taxon>Gobionellinae</taxon>
        <taxon>Mugilogobius</taxon>
    </lineage>
</organism>
<feature type="region of interest" description="Disordered" evidence="5">
    <location>
        <begin position="472"/>
        <end position="497"/>
    </location>
</feature>
<dbReference type="PANTHER" id="PTHR22889">
    <property type="entry name" value="WD REPEAT-CONTAINING PROTEIN 89"/>
    <property type="match status" value="1"/>
</dbReference>
<evidence type="ECO:0000256" key="2">
    <source>
        <dbReference type="ARBA" id="ARBA00022574"/>
    </source>
</evidence>
<feature type="repeat" description="WD" evidence="4">
    <location>
        <begin position="439"/>
        <end position="480"/>
    </location>
</feature>
<dbReference type="EMBL" id="JBBPFD010000012">
    <property type="protein sequence ID" value="KAK7903939.1"/>
    <property type="molecule type" value="Genomic_DNA"/>
</dbReference>
<proteinExistence type="predicted"/>
<dbReference type="Proteomes" id="UP001460270">
    <property type="component" value="Unassembled WGS sequence"/>
</dbReference>
<dbReference type="InterPro" id="IPR036322">
    <property type="entry name" value="WD40_repeat_dom_sf"/>
</dbReference>
<feature type="compositionally biased region" description="Basic and acidic residues" evidence="5">
    <location>
        <begin position="487"/>
        <end position="497"/>
    </location>
</feature>
<accession>A0AAW0NS71</accession>
<sequence length="497" mass="54476">MFSKPFFCSCSCPQHTHENATLCGEKTLHKDSDCSAIPDARCANGKIGELQVRGCATSQECHLSTVSCCETDLCNGSAPLVPLCSCCCLLRRFQPVPLKLQQHLPETEDSENSFNVFTLYLQKVFPDGGFGAQLSSLSVSGRSSPSDPVYLLDLSLAPPPGDAVIVSCSDFTLHVHDKQTCDFYRPTTDTKAPLPPSDPSQMHRHFLLRVTRWHRSPRPDSLFFQFRCELRRFASVRRDGAGKRRGQFSGVLGLEETRRKFIRVYSESHSDDITQVLFHPTDKDRLASGSTDGLVNVFDLTKGAEEDALVGTCNSESSVSALCWLGRQVQGRQERQGHSRLLCVSHDEGLKLWDLDSLDTEEELTVYSSDDARTQSHATTARESGKAFTGFSDSAVDYLVGGCWLESEQQLLVVGGSGGGDVHLFTCDKPGLNLVRTLRTGHRSTVRCFGFDSQSLSLFTGGEDGVLLRWSPEESSTGAVADPESGAAEKSRGNTRL</sequence>
<evidence type="ECO:0000256" key="3">
    <source>
        <dbReference type="ARBA" id="ARBA00022737"/>
    </source>
</evidence>
<dbReference type="AlphaFoldDB" id="A0AAW0NS71"/>
<evidence type="ECO:0000256" key="1">
    <source>
        <dbReference type="ARBA" id="ARBA00021125"/>
    </source>
</evidence>
<feature type="repeat" description="WD" evidence="4">
    <location>
        <begin position="266"/>
        <end position="308"/>
    </location>
</feature>
<dbReference type="PANTHER" id="PTHR22889:SF0">
    <property type="entry name" value="WD REPEAT-CONTAINING PROTEIN 89"/>
    <property type="match status" value="1"/>
</dbReference>
<evidence type="ECO:0000256" key="5">
    <source>
        <dbReference type="SAM" id="MobiDB-lite"/>
    </source>
</evidence>
<reference evidence="7" key="1">
    <citation type="submission" date="2024-04" db="EMBL/GenBank/DDBJ databases">
        <title>Salinicola lusitanus LLJ914,a marine bacterium isolated from the Okinawa Trough.</title>
        <authorList>
            <person name="Li J."/>
        </authorList>
    </citation>
    <scope>NUCLEOTIDE SEQUENCE [LARGE SCALE GENOMIC DNA]</scope>
</reference>
<comment type="caution">
    <text evidence="6">The sequence shown here is derived from an EMBL/GenBank/DDBJ whole genome shotgun (WGS) entry which is preliminary data.</text>
</comment>
<evidence type="ECO:0000313" key="6">
    <source>
        <dbReference type="EMBL" id="KAK7903939.1"/>
    </source>
</evidence>
<dbReference type="InterPro" id="IPR039328">
    <property type="entry name" value="WDR89"/>
</dbReference>
<dbReference type="Pfam" id="PF00400">
    <property type="entry name" value="WD40"/>
    <property type="match status" value="2"/>
</dbReference>
<protein>
    <recommendedName>
        <fullName evidence="1">WD repeat-containing protein 89</fullName>
    </recommendedName>
</protein>
<dbReference type="InterPro" id="IPR001680">
    <property type="entry name" value="WD40_rpt"/>
</dbReference>
<evidence type="ECO:0000256" key="4">
    <source>
        <dbReference type="PROSITE-ProRule" id="PRU00221"/>
    </source>
</evidence>
<dbReference type="InterPro" id="IPR015943">
    <property type="entry name" value="WD40/YVTN_repeat-like_dom_sf"/>
</dbReference>
<dbReference type="PROSITE" id="PS50082">
    <property type="entry name" value="WD_REPEATS_2"/>
    <property type="match status" value="2"/>
</dbReference>